<reference evidence="1 2" key="1">
    <citation type="submission" date="2018-03" db="EMBL/GenBank/DDBJ databases">
        <title>Draft Genome Sequences of the Obligatory Marine Myxobacteria Enhygromyxa salina SWB007.</title>
        <authorList>
            <person name="Poehlein A."/>
            <person name="Moghaddam J.A."/>
            <person name="Harms H."/>
            <person name="Alanjari M."/>
            <person name="Koenig G.M."/>
            <person name="Daniel R."/>
            <person name="Schaeberle T.F."/>
        </authorList>
    </citation>
    <scope>NUCLEOTIDE SEQUENCE [LARGE SCALE GENOMIC DNA]</scope>
    <source>
        <strain evidence="1 2">SWB007</strain>
    </source>
</reference>
<dbReference type="RefSeq" id="WP_106093649.1">
    <property type="nucleotide sequence ID" value="NZ_PVNL01000135.1"/>
</dbReference>
<comment type="caution">
    <text evidence="1">The sequence shown here is derived from an EMBL/GenBank/DDBJ whole genome shotgun (WGS) entry which is preliminary data.</text>
</comment>
<dbReference type="Proteomes" id="UP000238823">
    <property type="component" value="Unassembled WGS sequence"/>
</dbReference>
<proteinExistence type="predicted"/>
<sequence length="182" mass="20883">MVASHTPEQDWGSLRKHVRKFTTKILTNAPVVNREDLWSWEPGGPGVTLCIEVYRRRTTDLPSELIPAAFLHKLAYYSGGRLREFVRLVRELAGPAWDRSLPQADEQVVNQTIDRMREETEAGLTKAHLNVLRELLRDPSELPNNDLVEEMLDLCLILPYPNESEWYLPHPLLLKAKLPKPG</sequence>
<organism evidence="1 2">
    <name type="scientific">Enhygromyxa salina</name>
    <dbReference type="NCBI Taxonomy" id="215803"/>
    <lineage>
        <taxon>Bacteria</taxon>
        <taxon>Pseudomonadati</taxon>
        <taxon>Myxococcota</taxon>
        <taxon>Polyangia</taxon>
        <taxon>Nannocystales</taxon>
        <taxon>Nannocystaceae</taxon>
        <taxon>Enhygromyxa</taxon>
    </lineage>
</organism>
<dbReference type="OrthoDB" id="5485762at2"/>
<gene>
    <name evidence="1" type="ORF">ENSA7_68340</name>
</gene>
<evidence type="ECO:0000313" key="2">
    <source>
        <dbReference type="Proteomes" id="UP000238823"/>
    </source>
</evidence>
<dbReference type="AlphaFoldDB" id="A0A2S9XTF3"/>
<accession>A0A2S9XTF3</accession>
<dbReference type="EMBL" id="PVNL01000135">
    <property type="protein sequence ID" value="PRP96020.1"/>
    <property type="molecule type" value="Genomic_DNA"/>
</dbReference>
<evidence type="ECO:0000313" key="1">
    <source>
        <dbReference type="EMBL" id="PRP96020.1"/>
    </source>
</evidence>
<name>A0A2S9XTF3_9BACT</name>
<protein>
    <submittedName>
        <fullName evidence="1">Uncharacterized protein</fullName>
    </submittedName>
</protein>